<keyword evidence="2" id="KW-0812">Transmembrane</keyword>
<sequence>MRIFHNDTVDRLAKRLIPGVAVAGLAAWGIAYGGPELENVPGLIPLAEAVELENGESTSSGSAAGTLAALNAASQGGTSSDPFTDGTYKDGTYTGTARGFGGNITVKVTISGGKIASIDVVSAPAETPSYFARAKGVISQILSKQSPNVDTVSGATYSSNGIINAVKRALTQAAGGTSGGEDETSSVPANPTTPTEPAKPDDFTDGTYKDGAYTGTAEGFGGNITVKVTISGGQIKAIDVVSAKDETPSYFERAKAVIAQVIAKQTPNVDTVSGATYSSNGILNAVRRALTQASGQPEEPEQPDTPEQPEEPTTPQEPDENTETEDMVYSAEVSCVPDEFGDFDAYDMTVAVTVRQTTKTETQTATDADGNTKTVTKKTVTRALSNIAVTRPDAASENWRYITWALDGRGSAAGIKAQAIEKQSFGGLDVVSRATCSSKSIVEAGKMLDLALGTTVTEEEQ</sequence>
<gene>
    <name evidence="4" type="ORF">CBW42_09360</name>
</gene>
<proteinExistence type="predicted"/>
<evidence type="ECO:0000259" key="3">
    <source>
        <dbReference type="SMART" id="SM00900"/>
    </source>
</evidence>
<feature type="domain" description="FMN-binding" evidence="3">
    <location>
        <begin position="99"/>
        <end position="173"/>
    </location>
</feature>
<dbReference type="EMBL" id="NHOC01000007">
    <property type="protein sequence ID" value="OUM20244.1"/>
    <property type="molecule type" value="Genomic_DNA"/>
</dbReference>
<keyword evidence="5" id="KW-1185">Reference proteome</keyword>
<dbReference type="GO" id="GO:0010181">
    <property type="term" value="F:FMN binding"/>
    <property type="evidence" value="ECO:0007669"/>
    <property type="project" value="InterPro"/>
</dbReference>
<keyword evidence="2" id="KW-1133">Transmembrane helix</keyword>
<feature type="region of interest" description="Disordered" evidence="1">
    <location>
        <begin position="292"/>
        <end position="327"/>
    </location>
</feature>
<dbReference type="SMART" id="SM00900">
    <property type="entry name" value="FMN_bind"/>
    <property type="match status" value="2"/>
</dbReference>
<comment type="caution">
    <text evidence="4">The sequence shown here is derived from an EMBL/GenBank/DDBJ whole genome shotgun (WGS) entry which is preliminary data.</text>
</comment>
<dbReference type="Pfam" id="PF04205">
    <property type="entry name" value="FMN_bind"/>
    <property type="match status" value="2"/>
</dbReference>
<dbReference type="Gene3D" id="3.90.1010.20">
    <property type="match status" value="2"/>
</dbReference>
<keyword evidence="2" id="KW-0472">Membrane</keyword>
<evidence type="ECO:0000313" key="5">
    <source>
        <dbReference type="Proteomes" id="UP000194903"/>
    </source>
</evidence>
<dbReference type="Proteomes" id="UP000194903">
    <property type="component" value="Unassembled WGS sequence"/>
</dbReference>
<evidence type="ECO:0000256" key="2">
    <source>
        <dbReference type="SAM" id="Phobius"/>
    </source>
</evidence>
<dbReference type="OrthoDB" id="9806398at2"/>
<evidence type="ECO:0000256" key="1">
    <source>
        <dbReference type="SAM" id="MobiDB-lite"/>
    </source>
</evidence>
<reference evidence="4 5" key="1">
    <citation type="submission" date="2017-05" db="EMBL/GenBank/DDBJ databases">
        <title>Butyricicoccus porcorum sp. nov. a butyrate-producing bacterium from the swine intestinal tract.</title>
        <authorList>
            <person name="Trachsel J."/>
            <person name="Humphrey S."/>
            <person name="Allen H.K."/>
        </authorList>
    </citation>
    <scope>NUCLEOTIDE SEQUENCE [LARGE SCALE GENOMIC DNA]</scope>
    <source>
        <strain evidence="4">BB10</strain>
    </source>
</reference>
<organism evidence="4 5">
    <name type="scientific">Butyricicoccus porcorum</name>
    <dbReference type="NCBI Taxonomy" id="1945634"/>
    <lineage>
        <taxon>Bacteria</taxon>
        <taxon>Bacillati</taxon>
        <taxon>Bacillota</taxon>
        <taxon>Clostridia</taxon>
        <taxon>Eubacteriales</taxon>
        <taxon>Butyricicoccaceae</taxon>
        <taxon>Butyricicoccus</taxon>
    </lineage>
</organism>
<evidence type="ECO:0000313" key="4">
    <source>
        <dbReference type="EMBL" id="OUM20244.1"/>
    </source>
</evidence>
<feature type="transmembrane region" description="Helical" evidence="2">
    <location>
        <begin position="12"/>
        <end position="31"/>
    </location>
</feature>
<protein>
    <recommendedName>
        <fullName evidence="3">FMN-binding domain-containing protein</fullName>
    </recommendedName>
</protein>
<accession>A0A252F363</accession>
<feature type="compositionally biased region" description="Acidic residues" evidence="1">
    <location>
        <begin position="317"/>
        <end position="326"/>
    </location>
</feature>
<feature type="domain" description="FMN-binding" evidence="3">
    <location>
        <begin position="219"/>
        <end position="293"/>
    </location>
</feature>
<dbReference type="InterPro" id="IPR007329">
    <property type="entry name" value="FMN-bd"/>
</dbReference>
<dbReference type="RefSeq" id="WP_087020438.1">
    <property type="nucleotide sequence ID" value="NZ_NHOC01000007.1"/>
</dbReference>
<dbReference type="GO" id="GO:0016020">
    <property type="term" value="C:membrane"/>
    <property type="evidence" value="ECO:0007669"/>
    <property type="project" value="InterPro"/>
</dbReference>
<feature type="compositionally biased region" description="Acidic residues" evidence="1">
    <location>
        <begin position="298"/>
        <end position="310"/>
    </location>
</feature>
<name>A0A252F363_9FIRM</name>
<feature type="region of interest" description="Disordered" evidence="1">
    <location>
        <begin position="173"/>
        <end position="209"/>
    </location>
</feature>
<dbReference type="AlphaFoldDB" id="A0A252F363"/>